<reference evidence="1" key="4">
    <citation type="submission" date="2019-03" db="UniProtKB">
        <authorList>
            <consortium name="EnsemblPlants"/>
        </authorList>
    </citation>
    <scope>IDENTIFICATION</scope>
</reference>
<dbReference type="AlphaFoldDB" id="A0A453P8P8"/>
<evidence type="ECO:0000313" key="1">
    <source>
        <dbReference type="EnsemblPlants" id="AET6Gv20649900.4"/>
    </source>
</evidence>
<protein>
    <submittedName>
        <fullName evidence="1">Uncharacterized protein</fullName>
    </submittedName>
</protein>
<reference evidence="2" key="1">
    <citation type="journal article" date="2014" name="Science">
        <title>Ancient hybridizations among the ancestral genomes of bread wheat.</title>
        <authorList>
            <consortium name="International Wheat Genome Sequencing Consortium,"/>
            <person name="Marcussen T."/>
            <person name="Sandve S.R."/>
            <person name="Heier L."/>
            <person name="Spannagl M."/>
            <person name="Pfeifer M."/>
            <person name="Jakobsen K.S."/>
            <person name="Wulff B.B."/>
            <person name="Steuernagel B."/>
            <person name="Mayer K.F."/>
            <person name="Olsen O.A."/>
        </authorList>
    </citation>
    <scope>NUCLEOTIDE SEQUENCE [LARGE SCALE GENOMIC DNA]</scope>
    <source>
        <strain evidence="2">cv. AL8/78</strain>
    </source>
</reference>
<dbReference type="Gramene" id="AET6Gv20649900.4">
    <property type="protein sequence ID" value="AET6Gv20649900.4"/>
    <property type="gene ID" value="AET6Gv20649900"/>
</dbReference>
<reference evidence="2" key="2">
    <citation type="journal article" date="2017" name="Nat. Plants">
        <title>The Aegilops tauschii genome reveals multiple impacts of transposons.</title>
        <authorList>
            <person name="Zhao G."/>
            <person name="Zou C."/>
            <person name="Li K."/>
            <person name="Wang K."/>
            <person name="Li T."/>
            <person name="Gao L."/>
            <person name="Zhang X."/>
            <person name="Wang H."/>
            <person name="Yang Z."/>
            <person name="Liu X."/>
            <person name="Jiang W."/>
            <person name="Mao L."/>
            <person name="Kong X."/>
            <person name="Jiao Y."/>
            <person name="Jia J."/>
        </authorList>
    </citation>
    <scope>NUCLEOTIDE SEQUENCE [LARGE SCALE GENOMIC DNA]</scope>
    <source>
        <strain evidence="2">cv. AL8/78</strain>
    </source>
</reference>
<proteinExistence type="predicted"/>
<name>A0A453P8P8_AEGTS</name>
<evidence type="ECO:0000313" key="2">
    <source>
        <dbReference type="Proteomes" id="UP000015105"/>
    </source>
</evidence>
<dbReference type="EnsemblPlants" id="AET6Gv20649900.4">
    <property type="protein sequence ID" value="AET6Gv20649900.4"/>
    <property type="gene ID" value="AET6Gv20649900"/>
</dbReference>
<sequence>MLSSWMSATRRVAVCVHGSYSQGVRSSWARMSTTRGSPQYFSFFDRWLHCCMLVKDNVFLLEL</sequence>
<keyword evidence="2" id="KW-1185">Reference proteome</keyword>
<dbReference type="Proteomes" id="UP000015105">
    <property type="component" value="Chromosome 6D"/>
</dbReference>
<accession>A0A453P8P8</accession>
<reference evidence="1" key="5">
    <citation type="journal article" date="2021" name="G3 (Bethesda)">
        <title>Aegilops tauschii genome assembly Aet v5.0 features greater sequence contiguity and improved annotation.</title>
        <authorList>
            <person name="Wang L."/>
            <person name="Zhu T."/>
            <person name="Rodriguez J.C."/>
            <person name="Deal K.R."/>
            <person name="Dubcovsky J."/>
            <person name="McGuire P.E."/>
            <person name="Lux T."/>
            <person name="Spannagl M."/>
            <person name="Mayer K.F.X."/>
            <person name="Baldrich P."/>
            <person name="Meyers B.C."/>
            <person name="Huo N."/>
            <person name="Gu Y.Q."/>
            <person name="Zhou H."/>
            <person name="Devos K.M."/>
            <person name="Bennetzen J.L."/>
            <person name="Unver T."/>
            <person name="Budak H."/>
            <person name="Gulick P.J."/>
            <person name="Galiba G."/>
            <person name="Kalapos B."/>
            <person name="Nelson D.R."/>
            <person name="Li P."/>
            <person name="You F.M."/>
            <person name="Luo M.C."/>
            <person name="Dvorak J."/>
        </authorList>
    </citation>
    <scope>NUCLEOTIDE SEQUENCE [LARGE SCALE GENOMIC DNA]</scope>
    <source>
        <strain evidence="1">cv. AL8/78</strain>
    </source>
</reference>
<organism evidence="1 2">
    <name type="scientific">Aegilops tauschii subsp. strangulata</name>
    <name type="common">Goatgrass</name>
    <dbReference type="NCBI Taxonomy" id="200361"/>
    <lineage>
        <taxon>Eukaryota</taxon>
        <taxon>Viridiplantae</taxon>
        <taxon>Streptophyta</taxon>
        <taxon>Embryophyta</taxon>
        <taxon>Tracheophyta</taxon>
        <taxon>Spermatophyta</taxon>
        <taxon>Magnoliopsida</taxon>
        <taxon>Liliopsida</taxon>
        <taxon>Poales</taxon>
        <taxon>Poaceae</taxon>
        <taxon>BOP clade</taxon>
        <taxon>Pooideae</taxon>
        <taxon>Triticodae</taxon>
        <taxon>Triticeae</taxon>
        <taxon>Triticinae</taxon>
        <taxon>Aegilops</taxon>
    </lineage>
</organism>
<reference evidence="1" key="3">
    <citation type="journal article" date="2017" name="Nature">
        <title>Genome sequence of the progenitor of the wheat D genome Aegilops tauschii.</title>
        <authorList>
            <person name="Luo M.C."/>
            <person name="Gu Y.Q."/>
            <person name="Puiu D."/>
            <person name="Wang H."/>
            <person name="Twardziok S.O."/>
            <person name="Deal K.R."/>
            <person name="Huo N."/>
            <person name="Zhu T."/>
            <person name="Wang L."/>
            <person name="Wang Y."/>
            <person name="McGuire P.E."/>
            <person name="Liu S."/>
            <person name="Long H."/>
            <person name="Ramasamy R.K."/>
            <person name="Rodriguez J.C."/>
            <person name="Van S.L."/>
            <person name="Yuan L."/>
            <person name="Wang Z."/>
            <person name="Xia Z."/>
            <person name="Xiao L."/>
            <person name="Anderson O.D."/>
            <person name="Ouyang S."/>
            <person name="Liang Y."/>
            <person name="Zimin A.V."/>
            <person name="Pertea G."/>
            <person name="Qi P."/>
            <person name="Bennetzen J.L."/>
            <person name="Dai X."/>
            <person name="Dawson M.W."/>
            <person name="Muller H.G."/>
            <person name="Kugler K."/>
            <person name="Rivarola-Duarte L."/>
            <person name="Spannagl M."/>
            <person name="Mayer K.F.X."/>
            <person name="Lu F.H."/>
            <person name="Bevan M.W."/>
            <person name="Leroy P."/>
            <person name="Li P."/>
            <person name="You F.M."/>
            <person name="Sun Q."/>
            <person name="Liu Z."/>
            <person name="Lyons E."/>
            <person name="Wicker T."/>
            <person name="Salzberg S.L."/>
            <person name="Devos K.M."/>
            <person name="Dvorak J."/>
        </authorList>
    </citation>
    <scope>NUCLEOTIDE SEQUENCE [LARGE SCALE GENOMIC DNA]</scope>
    <source>
        <strain evidence="1">cv. AL8/78</strain>
    </source>
</reference>